<sequence>MLVFENLRLQLLILTVFLAVFALSDSTNENKLQKLFKKREAKPEPLAVSPSNAKEFLTALKRPKRNLWDRSRPDVQQWIQQFMYMGFDESRFETDLSYWMDHYRQHDYYGYQHHYDENAPIGPRYPGSFRHGANVNYDDY</sequence>
<accession>A0A8J7NJ68</accession>
<dbReference type="GO" id="GO:0031145">
    <property type="term" value="P:anaphase-promoting complex-dependent catabolic process"/>
    <property type="evidence" value="ECO:0007669"/>
    <property type="project" value="TreeGrafter"/>
</dbReference>
<keyword evidence="13" id="KW-1185">Reference proteome</keyword>
<protein>
    <submittedName>
        <fullName evidence="12">AUGNA protein</fullName>
    </submittedName>
</protein>
<evidence type="ECO:0000256" key="10">
    <source>
        <dbReference type="ARBA" id="ARBA00023136"/>
    </source>
</evidence>
<comment type="caution">
    <text evidence="12">The sequence shown here is derived from an EMBL/GenBank/DDBJ whole genome shotgun (WGS) entry which is preliminary data.</text>
</comment>
<dbReference type="GO" id="GO:0042127">
    <property type="term" value="P:regulation of cell population proliferation"/>
    <property type="evidence" value="ECO:0007669"/>
    <property type="project" value="TreeGrafter"/>
</dbReference>
<evidence type="ECO:0000313" key="13">
    <source>
        <dbReference type="Proteomes" id="UP000736164"/>
    </source>
</evidence>
<gene>
    <name evidence="12" type="primary">Augna</name>
    <name evidence="12" type="ORF">GTO95_0015368</name>
</gene>
<keyword evidence="9 11" id="KW-0732">Signal</keyword>
<evidence type="ECO:0000256" key="6">
    <source>
        <dbReference type="ARBA" id="ARBA00022490"/>
    </source>
</evidence>
<dbReference type="GO" id="GO:0070314">
    <property type="term" value="P:G1 to G0 transition"/>
    <property type="evidence" value="ECO:0007669"/>
    <property type="project" value="TreeGrafter"/>
</dbReference>
<dbReference type="PANTHER" id="PTHR31613">
    <property type="entry name" value="AUGURIN"/>
    <property type="match status" value="1"/>
</dbReference>
<evidence type="ECO:0000256" key="9">
    <source>
        <dbReference type="ARBA" id="ARBA00022729"/>
    </source>
</evidence>
<reference evidence="12" key="1">
    <citation type="journal article" date="2021" name="Cell">
        <title>Tracing the genetic footprints of vertebrate landing in non-teleost ray-finned fishes.</title>
        <authorList>
            <person name="Bi X."/>
            <person name="Wang K."/>
            <person name="Yang L."/>
            <person name="Pan H."/>
            <person name="Jiang H."/>
            <person name="Wei Q."/>
            <person name="Fang M."/>
            <person name="Yu H."/>
            <person name="Zhu C."/>
            <person name="Cai Y."/>
            <person name="He Y."/>
            <person name="Gan X."/>
            <person name="Zeng H."/>
            <person name="Yu D."/>
            <person name="Zhu Y."/>
            <person name="Jiang H."/>
            <person name="Qiu Q."/>
            <person name="Yang H."/>
            <person name="Zhang Y.E."/>
            <person name="Wang W."/>
            <person name="Zhu M."/>
            <person name="He S."/>
            <person name="Zhang G."/>
        </authorList>
    </citation>
    <scope>NUCLEOTIDE SEQUENCE</scope>
    <source>
        <strain evidence="12">Allg_001</strain>
    </source>
</reference>
<keyword evidence="5" id="KW-1003">Cell membrane</keyword>
<dbReference type="AlphaFoldDB" id="A0A8J7NJ68"/>
<evidence type="ECO:0000256" key="7">
    <source>
        <dbReference type="ARBA" id="ARBA00022525"/>
    </source>
</evidence>
<dbReference type="Pfam" id="PF15187">
    <property type="entry name" value="Augurin"/>
    <property type="match status" value="1"/>
</dbReference>
<evidence type="ECO:0000313" key="12">
    <source>
        <dbReference type="EMBL" id="MBN3314030.1"/>
    </source>
</evidence>
<comment type="subcellular location">
    <subcellularLocation>
        <location evidence="1">Apical cell membrane</location>
    </subcellularLocation>
    <subcellularLocation>
        <location evidence="2">Cytoplasm</location>
    </subcellularLocation>
    <subcellularLocation>
        <location evidence="3">Secreted</location>
    </subcellularLocation>
</comment>
<feature type="chain" id="PRO_5035154375" evidence="11">
    <location>
        <begin position="27"/>
        <end position="140"/>
    </location>
</feature>
<dbReference type="GO" id="GO:0016324">
    <property type="term" value="C:apical plasma membrane"/>
    <property type="evidence" value="ECO:0007669"/>
    <property type="project" value="UniProtKB-SubCell"/>
</dbReference>
<dbReference type="EMBL" id="JAAWVO010014077">
    <property type="protein sequence ID" value="MBN3314030.1"/>
    <property type="molecule type" value="Genomic_DNA"/>
</dbReference>
<dbReference type="GO" id="GO:0005737">
    <property type="term" value="C:cytoplasm"/>
    <property type="evidence" value="ECO:0007669"/>
    <property type="project" value="UniProtKB-SubCell"/>
</dbReference>
<keyword evidence="7" id="KW-0964">Secreted</keyword>
<keyword evidence="10" id="KW-0472">Membrane</keyword>
<keyword evidence="6" id="KW-0963">Cytoplasm</keyword>
<comment type="similarity">
    <text evidence="4">Belongs to the augurin family.</text>
</comment>
<evidence type="ECO:0000256" key="3">
    <source>
        <dbReference type="ARBA" id="ARBA00004613"/>
    </source>
</evidence>
<evidence type="ECO:0000256" key="1">
    <source>
        <dbReference type="ARBA" id="ARBA00004221"/>
    </source>
</evidence>
<feature type="non-terminal residue" evidence="12">
    <location>
        <position position="1"/>
    </location>
</feature>
<organism evidence="12 13">
    <name type="scientific">Atractosteus spatula</name>
    <name type="common">Alligator gar</name>
    <name type="synonym">Lepisosteus spatula</name>
    <dbReference type="NCBI Taxonomy" id="7917"/>
    <lineage>
        <taxon>Eukaryota</taxon>
        <taxon>Metazoa</taxon>
        <taxon>Chordata</taxon>
        <taxon>Craniata</taxon>
        <taxon>Vertebrata</taxon>
        <taxon>Euteleostomi</taxon>
        <taxon>Actinopterygii</taxon>
        <taxon>Neopterygii</taxon>
        <taxon>Holostei</taxon>
        <taxon>Semionotiformes</taxon>
        <taxon>Lepisosteidae</taxon>
        <taxon>Atractosteus</taxon>
    </lineage>
</organism>
<feature type="non-terminal residue" evidence="12">
    <location>
        <position position="140"/>
    </location>
</feature>
<keyword evidence="8" id="KW-0165">Cleavage on pair of basic residues</keyword>
<evidence type="ECO:0000256" key="5">
    <source>
        <dbReference type="ARBA" id="ARBA00022475"/>
    </source>
</evidence>
<dbReference type="PANTHER" id="PTHR31613:SF2">
    <property type="entry name" value="AUGURIN"/>
    <property type="match status" value="1"/>
</dbReference>
<feature type="signal peptide" evidence="11">
    <location>
        <begin position="1"/>
        <end position="26"/>
    </location>
</feature>
<evidence type="ECO:0000256" key="4">
    <source>
        <dbReference type="ARBA" id="ARBA00011014"/>
    </source>
</evidence>
<dbReference type="GO" id="GO:0005615">
    <property type="term" value="C:extracellular space"/>
    <property type="evidence" value="ECO:0007669"/>
    <property type="project" value="TreeGrafter"/>
</dbReference>
<proteinExistence type="inferred from homology"/>
<dbReference type="Proteomes" id="UP000736164">
    <property type="component" value="Unassembled WGS sequence"/>
</dbReference>
<evidence type="ECO:0000256" key="11">
    <source>
        <dbReference type="SAM" id="SignalP"/>
    </source>
</evidence>
<dbReference type="GO" id="GO:0007417">
    <property type="term" value="P:central nervous system development"/>
    <property type="evidence" value="ECO:0007669"/>
    <property type="project" value="TreeGrafter"/>
</dbReference>
<evidence type="ECO:0000256" key="2">
    <source>
        <dbReference type="ARBA" id="ARBA00004496"/>
    </source>
</evidence>
<evidence type="ECO:0000256" key="8">
    <source>
        <dbReference type="ARBA" id="ARBA00022685"/>
    </source>
</evidence>
<name>A0A8J7NJ68_ATRSP</name>
<dbReference type="GO" id="GO:0090398">
    <property type="term" value="P:cellular senescence"/>
    <property type="evidence" value="ECO:0007669"/>
    <property type="project" value="TreeGrafter"/>
</dbReference>
<dbReference type="InterPro" id="IPR028173">
    <property type="entry name" value="Augurin"/>
</dbReference>